<gene>
    <name evidence="1" type="ORF">R3P38DRAFT_3345583</name>
</gene>
<accession>A0AAW0DC87</accession>
<dbReference type="AlphaFoldDB" id="A0AAW0DC87"/>
<reference evidence="1 2" key="1">
    <citation type="journal article" date="2024" name="J Genomics">
        <title>Draft genome sequencing and assembly of Favolaschia claudopus CIRM-BRFM 2984 isolated from oak limbs.</title>
        <authorList>
            <person name="Navarro D."/>
            <person name="Drula E."/>
            <person name="Chaduli D."/>
            <person name="Cazenave R."/>
            <person name="Ahrendt S."/>
            <person name="Wang J."/>
            <person name="Lipzen A."/>
            <person name="Daum C."/>
            <person name="Barry K."/>
            <person name="Grigoriev I.V."/>
            <person name="Favel A."/>
            <person name="Rosso M.N."/>
            <person name="Martin F."/>
        </authorList>
    </citation>
    <scope>NUCLEOTIDE SEQUENCE [LARGE SCALE GENOMIC DNA]</scope>
    <source>
        <strain evidence="1 2">CIRM-BRFM 2984</strain>
    </source>
</reference>
<keyword evidence="2" id="KW-1185">Reference proteome</keyword>
<evidence type="ECO:0000313" key="1">
    <source>
        <dbReference type="EMBL" id="KAK7048488.1"/>
    </source>
</evidence>
<dbReference type="Proteomes" id="UP001362999">
    <property type="component" value="Unassembled WGS sequence"/>
</dbReference>
<evidence type="ECO:0000313" key="2">
    <source>
        <dbReference type="Proteomes" id="UP001362999"/>
    </source>
</evidence>
<comment type="caution">
    <text evidence="1">The sequence shown here is derived from an EMBL/GenBank/DDBJ whole genome shotgun (WGS) entry which is preliminary data.</text>
</comment>
<name>A0AAW0DC87_9AGAR</name>
<dbReference type="EMBL" id="JAWWNJ010000009">
    <property type="protein sequence ID" value="KAK7048488.1"/>
    <property type="molecule type" value="Genomic_DNA"/>
</dbReference>
<protein>
    <submittedName>
        <fullName evidence="1">Uncharacterized protein</fullName>
    </submittedName>
</protein>
<proteinExistence type="predicted"/>
<sequence length="492" mass="53095">MFLFIQLPGLCHRPALAQNSFNQLLVSVVSFRVVLSGSCLVFSIVRLPSCNPKLDKSPATGINWWCIWTSSCAVKHACLFCRRSVARNKEMNRVWGNSIQALMTCLCIVGTARDATGRTTGNIGDVTNQQGKGFNLKDLCSYNASLDAIHDKLHVDTTAGLPRSGPTKEQSSLVRTSRVPVLPNLHTSLEIPRLSVNLRSLNKYHAQAAMCHTVINDCRETCRRAYLNSELKMCATTFKTATVSCSMLVGHGRDGFAPIGAKPYCKPGIGHSTLSGAGMRLMVVAAAIAYCILRTCGKSRKSQHLLQRSPASALPDPGLSMTAFKVVRKVIRKASITGKTLVILTSFLDGKVNSRVPPNESHDGKAVVVLRQPCVPGCPVNVVQAAKVARAVATPTPVAETNAPRVRTTGASNPSSAVINNAGARRDIQVIEHVPGAELCQGGIQVCRWSIVQYWLDLLDRESSSVDRNIAIVVVQKPMKQAESALAINDAH</sequence>
<organism evidence="1 2">
    <name type="scientific">Favolaschia claudopus</name>
    <dbReference type="NCBI Taxonomy" id="2862362"/>
    <lineage>
        <taxon>Eukaryota</taxon>
        <taxon>Fungi</taxon>
        <taxon>Dikarya</taxon>
        <taxon>Basidiomycota</taxon>
        <taxon>Agaricomycotina</taxon>
        <taxon>Agaricomycetes</taxon>
        <taxon>Agaricomycetidae</taxon>
        <taxon>Agaricales</taxon>
        <taxon>Marasmiineae</taxon>
        <taxon>Mycenaceae</taxon>
        <taxon>Favolaschia</taxon>
    </lineage>
</organism>